<dbReference type="PANTHER" id="PTHR43235:SF1">
    <property type="entry name" value="GLUTAMINE AMIDOTRANSFERASE PB2B2.05-RELATED"/>
    <property type="match status" value="1"/>
</dbReference>
<dbReference type="InterPro" id="IPR029062">
    <property type="entry name" value="Class_I_gatase-like"/>
</dbReference>
<gene>
    <name evidence="1" type="ORF">J2W91_000289</name>
</gene>
<dbReference type="CDD" id="cd01745">
    <property type="entry name" value="GATase1_2"/>
    <property type="match status" value="1"/>
</dbReference>
<dbReference type="PROSITE" id="PS51273">
    <property type="entry name" value="GATASE_TYPE_1"/>
    <property type="match status" value="1"/>
</dbReference>
<dbReference type="Pfam" id="PF07722">
    <property type="entry name" value="Peptidase_C26"/>
    <property type="match status" value="1"/>
</dbReference>
<dbReference type="PANTHER" id="PTHR43235">
    <property type="entry name" value="GLUTAMINE AMIDOTRANSFERASE PB2B2.05-RELATED"/>
    <property type="match status" value="1"/>
</dbReference>
<accession>A0AAP5GYU7</accession>
<dbReference type="InterPro" id="IPR011697">
    <property type="entry name" value="Peptidase_C26"/>
</dbReference>
<dbReference type="GO" id="GO:0006598">
    <property type="term" value="P:polyamine catabolic process"/>
    <property type="evidence" value="ECO:0007669"/>
    <property type="project" value="TreeGrafter"/>
</dbReference>
<name>A0AAP5GYU7_PAEAM</name>
<comment type="caution">
    <text evidence="1">The sequence shown here is derived from an EMBL/GenBank/DDBJ whole genome shotgun (WGS) entry which is preliminary data.</text>
</comment>
<dbReference type="GO" id="GO:0033969">
    <property type="term" value="F:gamma-glutamyl-gamma-aminobutyrate hydrolase activity"/>
    <property type="evidence" value="ECO:0007669"/>
    <property type="project" value="TreeGrafter"/>
</dbReference>
<dbReference type="SUPFAM" id="SSF52317">
    <property type="entry name" value="Class I glutamine amidotransferase-like"/>
    <property type="match status" value="1"/>
</dbReference>
<dbReference type="AlphaFoldDB" id="A0AAP5GYU7"/>
<dbReference type="Gene3D" id="3.40.50.880">
    <property type="match status" value="1"/>
</dbReference>
<dbReference type="Proteomes" id="UP001254832">
    <property type="component" value="Unassembled WGS sequence"/>
</dbReference>
<reference evidence="1" key="1">
    <citation type="submission" date="2023-07" db="EMBL/GenBank/DDBJ databases">
        <title>Sorghum-associated microbial communities from plants grown in Nebraska, USA.</title>
        <authorList>
            <person name="Schachtman D."/>
        </authorList>
    </citation>
    <scope>NUCLEOTIDE SEQUENCE</scope>
    <source>
        <strain evidence="1">BE80</strain>
    </source>
</reference>
<dbReference type="InterPro" id="IPR044668">
    <property type="entry name" value="PuuD-like"/>
</dbReference>
<evidence type="ECO:0000313" key="2">
    <source>
        <dbReference type="Proteomes" id="UP001254832"/>
    </source>
</evidence>
<sequence length="249" mass="28123">MKKPIIGVLPLYDSDKKSYWMLPDYMYAIESSGGIPMMLPLTTNLDIIVRLAHEFDGFLFTGGHDLNPELYHEKVEETCGELCHERDRMEALLFQKVAQLDKPAFGICRGLQLFNVMLGGSLIQDIPTGLQLPTPVQHKQSPPYTNLVHEVHIANHNLLHDILQTHTIKVNSYHHQGIKVLADQLTAVAVAEDGLVEAVVMPERTFVMAVQWHPEYSFSVDEYSQKLFSSFVSSCQSLSYDQNIEDIIA</sequence>
<evidence type="ECO:0000313" key="1">
    <source>
        <dbReference type="EMBL" id="MDR6721841.1"/>
    </source>
</evidence>
<dbReference type="EMBL" id="JAVDTR010000001">
    <property type="protein sequence ID" value="MDR6721841.1"/>
    <property type="molecule type" value="Genomic_DNA"/>
</dbReference>
<proteinExistence type="predicted"/>
<keyword evidence="1" id="KW-0315">Glutamine amidotransferase</keyword>
<organism evidence="1 2">
    <name type="scientific">Paenibacillus amylolyticus</name>
    <dbReference type="NCBI Taxonomy" id="1451"/>
    <lineage>
        <taxon>Bacteria</taxon>
        <taxon>Bacillati</taxon>
        <taxon>Bacillota</taxon>
        <taxon>Bacilli</taxon>
        <taxon>Bacillales</taxon>
        <taxon>Paenibacillaceae</taxon>
        <taxon>Paenibacillus</taxon>
    </lineage>
</organism>
<dbReference type="GO" id="GO:0005829">
    <property type="term" value="C:cytosol"/>
    <property type="evidence" value="ECO:0007669"/>
    <property type="project" value="TreeGrafter"/>
</dbReference>
<protein>
    <submittedName>
        <fullName evidence="1">Glutamine amidotransferase</fullName>
    </submittedName>
</protein>
<dbReference type="RefSeq" id="WP_310136055.1">
    <property type="nucleotide sequence ID" value="NZ_JAVDTR010000001.1"/>
</dbReference>